<reference evidence="1" key="1">
    <citation type="submission" date="2020-05" db="EMBL/GenBank/DDBJ databases">
        <title>Large-scale comparative analyses of tick genomes elucidate their genetic diversity and vector capacities.</title>
        <authorList>
            <person name="Jia N."/>
            <person name="Wang J."/>
            <person name="Shi W."/>
            <person name="Du L."/>
            <person name="Sun Y."/>
            <person name="Zhan W."/>
            <person name="Jiang J."/>
            <person name="Wang Q."/>
            <person name="Zhang B."/>
            <person name="Ji P."/>
            <person name="Sakyi L.B."/>
            <person name="Cui X."/>
            <person name="Yuan T."/>
            <person name="Jiang B."/>
            <person name="Yang W."/>
            <person name="Lam T.T.-Y."/>
            <person name="Chang Q."/>
            <person name="Ding S."/>
            <person name="Wang X."/>
            <person name="Zhu J."/>
            <person name="Ruan X."/>
            <person name="Zhao L."/>
            <person name="Wei J."/>
            <person name="Que T."/>
            <person name="Du C."/>
            <person name="Cheng J."/>
            <person name="Dai P."/>
            <person name="Han X."/>
            <person name="Huang E."/>
            <person name="Gao Y."/>
            <person name="Liu J."/>
            <person name="Shao H."/>
            <person name="Ye R."/>
            <person name="Li L."/>
            <person name="Wei W."/>
            <person name="Wang X."/>
            <person name="Wang C."/>
            <person name="Yang T."/>
            <person name="Huo Q."/>
            <person name="Li W."/>
            <person name="Guo W."/>
            <person name="Chen H."/>
            <person name="Zhou L."/>
            <person name="Ni X."/>
            <person name="Tian J."/>
            <person name="Zhou Y."/>
            <person name="Sheng Y."/>
            <person name="Liu T."/>
            <person name="Pan Y."/>
            <person name="Xia L."/>
            <person name="Li J."/>
            <person name="Zhao F."/>
            <person name="Cao W."/>
        </authorList>
    </citation>
    <scope>NUCLEOTIDE SEQUENCE</scope>
    <source>
        <strain evidence="1">Hyas-2018</strain>
    </source>
</reference>
<evidence type="ECO:0000313" key="2">
    <source>
        <dbReference type="Proteomes" id="UP000821845"/>
    </source>
</evidence>
<accession>A0ACB7T2E3</accession>
<dbReference type="Proteomes" id="UP000821845">
    <property type="component" value="Chromosome 11"/>
</dbReference>
<organism evidence="1 2">
    <name type="scientific">Hyalomma asiaticum</name>
    <name type="common">Tick</name>
    <dbReference type="NCBI Taxonomy" id="266040"/>
    <lineage>
        <taxon>Eukaryota</taxon>
        <taxon>Metazoa</taxon>
        <taxon>Ecdysozoa</taxon>
        <taxon>Arthropoda</taxon>
        <taxon>Chelicerata</taxon>
        <taxon>Arachnida</taxon>
        <taxon>Acari</taxon>
        <taxon>Parasitiformes</taxon>
        <taxon>Ixodida</taxon>
        <taxon>Ixodoidea</taxon>
        <taxon>Ixodidae</taxon>
        <taxon>Hyalomminae</taxon>
        <taxon>Hyalomma</taxon>
    </lineage>
</organism>
<comment type="caution">
    <text evidence="1">The sequence shown here is derived from an EMBL/GenBank/DDBJ whole genome shotgun (WGS) entry which is preliminary data.</text>
</comment>
<sequence>MDVRGDLDLSIDANTATVGVGVGEETQVVPGLQYPGCTLGRVKCVTATVASVGAAGIPGGGLVTMVIVLQAVGLPPEDIGLIATVDWFLYVQNFEP</sequence>
<keyword evidence="2" id="KW-1185">Reference proteome</keyword>
<name>A0ACB7T2E3_HYAAI</name>
<gene>
    <name evidence="1" type="ORF">HPB50_013293</name>
</gene>
<evidence type="ECO:0000313" key="1">
    <source>
        <dbReference type="EMBL" id="KAH6941095.1"/>
    </source>
</evidence>
<protein>
    <submittedName>
        <fullName evidence="1">Uncharacterized protein</fullName>
    </submittedName>
</protein>
<proteinExistence type="predicted"/>
<dbReference type="EMBL" id="CM023491">
    <property type="protein sequence ID" value="KAH6941095.1"/>
    <property type="molecule type" value="Genomic_DNA"/>
</dbReference>